<dbReference type="AlphaFoldDB" id="A0AAX2BCT6"/>
<proteinExistence type="predicted"/>
<accession>A0AAX2BCT6</accession>
<gene>
    <name evidence="1" type="ORF">CITRO92_0263</name>
</gene>
<name>A0AAX2BCT6_CITAM</name>
<dbReference type="Proteomes" id="UP000245995">
    <property type="component" value="Chromosome CITRO92"/>
</dbReference>
<dbReference type="EMBL" id="LT556085">
    <property type="protein sequence ID" value="SAY72062.1"/>
    <property type="molecule type" value="Genomic_DNA"/>
</dbReference>
<sequence>MRQATETGTSLVPGSADSSLCKPIRVCQVITFTHSCLENGIFYISIKVIVSIEMTEKARCR</sequence>
<evidence type="ECO:0000313" key="2">
    <source>
        <dbReference type="Proteomes" id="UP000245995"/>
    </source>
</evidence>
<organism evidence="1 2">
    <name type="scientific">Citrobacter amalonaticus</name>
    <dbReference type="NCBI Taxonomy" id="35703"/>
    <lineage>
        <taxon>Bacteria</taxon>
        <taxon>Pseudomonadati</taxon>
        <taxon>Pseudomonadota</taxon>
        <taxon>Gammaproteobacteria</taxon>
        <taxon>Enterobacterales</taxon>
        <taxon>Enterobacteriaceae</taxon>
        <taxon>Citrobacter</taxon>
    </lineage>
</organism>
<protein>
    <submittedName>
        <fullName evidence="1">Uncharacterized protein</fullName>
    </submittedName>
</protein>
<reference evidence="1 2" key="1">
    <citation type="submission" date="2016-04" db="EMBL/GenBank/DDBJ databases">
        <authorList>
            <person name="Regsiter A."/>
            <person name="William W."/>
        </authorList>
    </citation>
    <scope>NUCLEOTIDE SEQUENCE [LARGE SCALE GENOMIC DNA]</scope>
    <source>
        <strain evidence="1 2">92</strain>
    </source>
</reference>
<evidence type="ECO:0000313" key="1">
    <source>
        <dbReference type="EMBL" id="SAY72062.1"/>
    </source>
</evidence>